<dbReference type="GO" id="GO:0000155">
    <property type="term" value="F:phosphorelay sensor kinase activity"/>
    <property type="evidence" value="ECO:0007669"/>
    <property type="project" value="InterPro"/>
</dbReference>
<feature type="transmembrane region" description="Helical" evidence="9">
    <location>
        <begin position="100"/>
        <end position="118"/>
    </location>
</feature>
<dbReference type="GO" id="GO:0016020">
    <property type="term" value="C:membrane"/>
    <property type="evidence" value="ECO:0007669"/>
    <property type="project" value="InterPro"/>
</dbReference>
<feature type="transmembrane region" description="Helical" evidence="9">
    <location>
        <begin position="52"/>
        <end position="70"/>
    </location>
</feature>
<evidence type="ECO:0000256" key="8">
    <source>
        <dbReference type="ARBA" id="ARBA00023012"/>
    </source>
</evidence>
<dbReference type="PANTHER" id="PTHR24421">
    <property type="entry name" value="NITRATE/NITRITE SENSOR PROTEIN NARX-RELATED"/>
    <property type="match status" value="1"/>
</dbReference>
<dbReference type="GO" id="GO:0005524">
    <property type="term" value="F:ATP binding"/>
    <property type="evidence" value="ECO:0007669"/>
    <property type="project" value="UniProtKB-KW"/>
</dbReference>
<evidence type="ECO:0000256" key="2">
    <source>
        <dbReference type="ARBA" id="ARBA00012438"/>
    </source>
</evidence>
<dbReference type="InterPro" id="IPR050482">
    <property type="entry name" value="Sensor_HK_TwoCompSys"/>
</dbReference>
<dbReference type="CDD" id="cd16917">
    <property type="entry name" value="HATPase_UhpB-NarQ-NarX-like"/>
    <property type="match status" value="1"/>
</dbReference>
<accession>A0A1H9S8I5</accession>
<gene>
    <name evidence="11" type="ORF">SAMN04488000_11241</name>
</gene>
<feature type="domain" description="Signal transduction histidine kinase subgroup 3 dimerisation and phosphoacceptor" evidence="10">
    <location>
        <begin position="174"/>
        <end position="239"/>
    </location>
</feature>
<dbReference type="EMBL" id="FOFV01000012">
    <property type="protein sequence ID" value="SER81304.1"/>
    <property type="molecule type" value="Genomic_DNA"/>
</dbReference>
<dbReference type="SUPFAM" id="SSF55874">
    <property type="entry name" value="ATPase domain of HSP90 chaperone/DNA topoisomerase II/histidine kinase"/>
    <property type="match status" value="1"/>
</dbReference>
<evidence type="ECO:0000313" key="11">
    <source>
        <dbReference type="EMBL" id="SER81304.1"/>
    </source>
</evidence>
<sequence length="488" mass="51611">MRCGWGLRWPDAVLWVVLVVPLVPGAVGDPVELVAGLVLLTAAVVLFPRFPVWTVCALVAAAAIPALVLAPTVTSPPWVWPILAAGAFGFRAGRRVADPVLVPLVAVLLAGLPVSMLADGSVRGGFGLVFGVYDWFLVVLVVLVVVLGPWLLGRYLRVRAELTSAGLDQAALLERTRIARDMHDSLGHEWGLIALRAAALEVSPDLPEHHRAAAGELRAGVAAATERLQEIIGVLGPRDERPDTGALVEHAAAAGMEVSWTPAERSPEVVERAVHRIVREGLTNAARHAPGAPVSVRVERLHASTKVTVANGPATREPDPAGGGTGLVDLAEHTRLLGGTLTAEPRDGGFALVAELPHDARPATVARPARRDLAGVARGPVLAGLSVAVLAMALYATVGAGNSLDPATFDEIRLDAPRAEVEARLPPFQILGDPERMLSDPPPGADCRYHWSTEQTDDRLFFRLCFAADRLVLKETVPRSAISAGQAR</sequence>
<evidence type="ECO:0000256" key="6">
    <source>
        <dbReference type="ARBA" id="ARBA00022777"/>
    </source>
</evidence>
<dbReference type="Proteomes" id="UP000199503">
    <property type="component" value="Unassembled WGS sequence"/>
</dbReference>
<dbReference type="PANTHER" id="PTHR24421:SF10">
    <property type="entry name" value="NITRATE_NITRITE SENSOR PROTEIN NARQ"/>
    <property type="match status" value="1"/>
</dbReference>
<keyword evidence="12" id="KW-1185">Reference proteome</keyword>
<dbReference type="EC" id="2.7.13.3" evidence="2"/>
<evidence type="ECO:0000256" key="3">
    <source>
        <dbReference type="ARBA" id="ARBA00022553"/>
    </source>
</evidence>
<evidence type="ECO:0000256" key="1">
    <source>
        <dbReference type="ARBA" id="ARBA00000085"/>
    </source>
</evidence>
<dbReference type="InterPro" id="IPR036890">
    <property type="entry name" value="HATPase_C_sf"/>
</dbReference>
<dbReference type="RefSeq" id="WP_089921048.1">
    <property type="nucleotide sequence ID" value="NZ_FOFV01000012.1"/>
</dbReference>
<dbReference type="GO" id="GO:0046983">
    <property type="term" value="F:protein dimerization activity"/>
    <property type="evidence" value="ECO:0007669"/>
    <property type="project" value="InterPro"/>
</dbReference>
<dbReference type="InterPro" id="IPR011712">
    <property type="entry name" value="Sig_transdc_His_kin_sub3_dim/P"/>
</dbReference>
<keyword evidence="8" id="KW-0902">Two-component regulatory system</keyword>
<evidence type="ECO:0000256" key="5">
    <source>
        <dbReference type="ARBA" id="ARBA00022741"/>
    </source>
</evidence>
<evidence type="ECO:0000313" key="12">
    <source>
        <dbReference type="Proteomes" id="UP000199503"/>
    </source>
</evidence>
<dbReference type="STRING" id="65499.SAMN04488000_11241"/>
<evidence type="ECO:0000256" key="7">
    <source>
        <dbReference type="ARBA" id="ARBA00022840"/>
    </source>
</evidence>
<evidence type="ECO:0000256" key="9">
    <source>
        <dbReference type="SAM" id="Phobius"/>
    </source>
</evidence>
<dbReference type="Gene3D" id="1.20.5.1930">
    <property type="match status" value="1"/>
</dbReference>
<dbReference type="Gene3D" id="3.30.565.10">
    <property type="entry name" value="Histidine kinase-like ATPase, C-terminal domain"/>
    <property type="match status" value="1"/>
</dbReference>
<protein>
    <recommendedName>
        <fullName evidence="2">histidine kinase</fullName>
        <ecNumber evidence="2">2.7.13.3</ecNumber>
    </recommendedName>
</protein>
<keyword evidence="9" id="KW-0472">Membrane</keyword>
<keyword evidence="9" id="KW-1133">Transmembrane helix</keyword>
<keyword evidence="7" id="KW-0067">ATP-binding</keyword>
<keyword evidence="5" id="KW-0547">Nucleotide-binding</keyword>
<evidence type="ECO:0000256" key="4">
    <source>
        <dbReference type="ARBA" id="ARBA00022679"/>
    </source>
</evidence>
<dbReference type="Pfam" id="PF07730">
    <property type="entry name" value="HisKA_3"/>
    <property type="match status" value="1"/>
</dbReference>
<evidence type="ECO:0000259" key="10">
    <source>
        <dbReference type="Pfam" id="PF07730"/>
    </source>
</evidence>
<organism evidence="11 12">
    <name type="scientific">Lentzea albida</name>
    <dbReference type="NCBI Taxonomy" id="65499"/>
    <lineage>
        <taxon>Bacteria</taxon>
        <taxon>Bacillati</taxon>
        <taxon>Actinomycetota</taxon>
        <taxon>Actinomycetes</taxon>
        <taxon>Pseudonocardiales</taxon>
        <taxon>Pseudonocardiaceae</taxon>
        <taxon>Lentzea</taxon>
    </lineage>
</organism>
<dbReference type="AlphaFoldDB" id="A0A1H9S8I5"/>
<keyword evidence="9" id="KW-0812">Transmembrane</keyword>
<comment type="catalytic activity">
    <reaction evidence="1">
        <text>ATP + protein L-histidine = ADP + protein N-phospho-L-histidine.</text>
        <dbReference type="EC" id="2.7.13.3"/>
    </reaction>
</comment>
<keyword evidence="4" id="KW-0808">Transferase</keyword>
<name>A0A1H9S8I5_9PSEU</name>
<keyword evidence="3" id="KW-0597">Phosphoprotein</keyword>
<reference evidence="12" key="1">
    <citation type="submission" date="2016-10" db="EMBL/GenBank/DDBJ databases">
        <authorList>
            <person name="Varghese N."/>
            <person name="Submissions S."/>
        </authorList>
    </citation>
    <scope>NUCLEOTIDE SEQUENCE [LARGE SCALE GENOMIC DNA]</scope>
    <source>
        <strain evidence="12">DSM 44437</strain>
    </source>
</reference>
<proteinExistence type="predicted"/>
<keyword evidence="6 11" id="KW-0418">Kinase</keyword>
<feature type="transmembrane region" description="Helical" evidence="9">
    <location>
        <begin position="130"/>
        <end position="152"/>
    </location>
</feature>
<dbReference type="OrthoDB" id="227596at2"/>